<dbReference type="Pfam" id="PF12704">
    <property type="entry name" value="MacB_PCD"/>
    <property type="match status" value="1"/>
</dbReference>
<evidence type="ECO:0000256" key="4">
    <source>
        <dbReference type="ARBA" id="ARBA00022989"/>
    </source>
</evidence>
<dbReference type="InterPro" id="IPR025857">
    <property type="entry name" value="MacB_PCD"/>
</dbReference>
<dbReference type="GO" id="GO:0005886">
    <property type="term" value="C:plasma membrane"/>
    <property type="evidence" value="ECO:0007669"/>
    <property type="project" value="UniProtKB-SubCell"/>
</dbReference>
<dbReference type="Proteomes" id="UP001139028">
    <property type="component" value="Unassembled WGS sequence"/>
</dbReference>
<dbReference type="AlphaFoldDB" id="A0A9X2J644"/>
<evidence type="ECO:0000256" key="6">
    <source>
        <dbReference type="SAM" id="Phobius"/>
    </source>
</evidence>
<accession>A0A9X2J644</accession>
<keyword evidence="3 6" id="KW-0812">Transmembrane</keyword>
<dbReference type="InterPro" id="IPR051125">
    <property type="entry name" value="ABC-4/HrtB_transporter"/>
</dbReference>
<dbReference type="EMBL" id="JALBWM010000004">
    <property type="protein sequence ID" value="MCO1333076.1"/>
    <property type="molecule type" value="Genomic_DNA"/>
</dbReference>
<evidence type="ECO:0000256" key="3">
    <source>
        <dbReference type="ARBA" id="ARBA00022692"/>
    </source>
</evidence>
<keyword evidence="4 6" id="KW-1133">Transmembrane helix</keyword>
<comment type="subcellular location">
    <subcellularLocation>
        <location evidence="1">Cell membrane</location>
        <topology evidence="1">Multi-pass membrane protein</topology>
    </subcellularLocation>
</comment>
<evidence type="ECO:0000259" key="7">
    <source>
        <dbReference type="Pfam" id="PF02687"/>
    </source>
</evidence>
<keyword evidence="10" id="KW-1185">Reference proteome</keyword>
<feature type="transmembrane region" description="Helical" evidence="6">
    <location>
        <begin position="312"/>
        <end position="330"/>
    </location>
</feature>
<keyword evidence="5 6" id="KW-0472">Membrane</keyword>
<feature type="transmembrane region" description="Helical" evidence="6">
    <location>
        <begin position="350"/>
        <end position="374"/>
    </location>
</feature>
<reference evidence="9" key="1">
    <citation type="journal article" date="2022" name="Arch. Microbiol.">
        <title>Microbulbifer okhotskensis sp. nov., isolated from a deep bottom sediment of the Okhotsk Sea.</title>
        <authorList>
            <person name="Romanenko L."/>
            <person name="Kurilenko V."/>
            <person name="Otstavnykh N."/>
            <person name="Velansky P."/>
            <person name="Isaeva M."/>
            <person name="Mikhailov V."/>
        </authorList>
    </citation>
    <scope>NUCLEOTIDE SEQUENCE</scope>
    <source>
        <strain evidence="9">OS29</strain>
    </source>
</reference>
<organism evidence="9 10">
    <name type="scientific">Microbulbifer okhotskensis</name>
    <dbReference type="NCBI Taxonomy" id="2926617"/>
    <lineage>
        <taxon>Bacteria</taxon>
        <taxon>Pseudomonadati</taxon>
        <taxon>Pseudomonadota</taxon>
        <taxon>Gammaproteobacteria</taxon>
        <taxon>Cellvibrionales</taxon>
        <taxon>Microbulbiferaceae</taxon>
        <taxon>Microbulbifer</taxon>
    </lineage>
</organism>
<evidence type="ECO:0000259" key="8">
    <source>
        <dbReference type="Pfam" id="PF12704"/>
    </source>
</evidence>
<feature type="domain" description="ABC3 transporter permease C-terminal" evidence="7">
    <location>
        <begin position="262"/>
        <end position="378"/>
    </location>
</feature>
<dbReference type="Pfam" id="PF02687">
    <property type="entry name" value="FtsX"/>
    <property type="match status" value="1"/>
</dbReference>
<keyword evidence="2" id="KW-1003">Cell membrane</keyword>
<name>A0A9X2J644_9GAMM</name>
<gene>
    <name evidence="9" type="ORF">MO867_01865</name>
</gene>
<dbReference type="PANTHER" id="PTHR43738:SF3">
    <property type="entry name" value="ABC TRANSPORTER PERMEASE"/>
    <property type="match status" value="1"/>
</dbReference>
<feature type="domain" description="MacB-like periplasmic core" evidence="8">
    <location>
        <begin position="23"/>
        <end position="227"/>
    </location>
</feature>
<evidence type="ECO:0000256" key="2">
    <source>
        <dbReference type="ARBA" id="ARBA00022475"/>
    </source>
</evidence>
<evidence type="ECO:0000256" key="1">
    <source>
        <dbReference type="ARBA" id="ARBA00004651"/>
    </source>
</evidence>
<evidence type="ECO:0000313" key="10">
    <source>
        <dbReference type="Proteomes" id="UP001139028"/>
    </source>
</evidence>
<evidence type="ECO:0000313" key="9">
    <source>
        <dbReference type="EMBL" id="MCO1333076.1"/>
    </source>
</evidence>
<dbReference type="PANTHER" id="PTHR43738">
    <property type="entry name" value="ABC TRANSPORTER, MEMBRANE PROTEIN"/>
    <property type="match status" value="1"/>
</dbReference>
<sequence length="386" mass="43231">MSDFYLIYKNMTRKPLRLFLTCFAIFIAFLIFGAVTSLKSALNSSVELSADNRLVVFNRINFTQTLPIAYVQKVAAVDGVKNVTHLNWFGGYYQEPSRQVVSMAVDPESYLKVYEEIVVPEDQKQAWFNNRQGALVGEKLAEIYAWKIGDRIPLSSNIFTHNDGGYTWELVVSGIFKGDTEQYDTRQLLLHYKYFMETQTFGNDWIGWMALTTDDPAINETVAKTIDDNFANSQSETDTSTEKAFNKAFIEQIGNIGLIIFSVVFTAFFTILVVVGNTMALTIRERTGEIAVLKTLGFSSTRIFRMVLSESLLIAFVGGLSGLAAAWLLVEGVKTFLARFLPNLILGGDIALQAILFMLLLGLITGLMPAFQALRLNIVTAFNRQQ</sequence>
<comment type="caution">
    <text evidence="9">The sequence shown here is derived from an EMBL/GenBank/DDBJ whole genome shotgun (WGS) entry which is preliminary data.</text>
</comment>
<feature type="transmembrane region" description="Helical" evidence="6">
    <location>
        <begin position="256"/>
        <end position="276"/>
    </location>
</feature>
<dbReference type="RefSeq" id="WP_252464245.1">
    <property type="nucleotide sequence ID" value="NZ_JALBWM010000004.1"/>
</dbReference>
<protein>
    <submittedName>
        <fullName evidence="9">FtsX-like permease family protein</fullName>
    </submittedName>
</protein>
<dbReference type="InterPro" id="IPR003838">
    <property type="entry name" value="ABC3_permease_C"/>
</dbReference>
<proteinExistence type="predicted"/>
<evidence type="ECO:0000256" key="5">
    <source>
        <dbReference type="ARBA" id="ARBA00023136"/>
    </source>
</evidence>